<dbReference type="Gene3D" id="3.40.630.30">
    <property type="match status" value="1"/>
</dbReference>
<evidence type="ECO:0000256" key="2">
    <source>
        <dbReference type="ARBA" id="ARBA00023315"/>
    </source>
</evidence>
<comment type="caution">
    <text evidence="4">The sequence shown here is derived from an EMBL/GenBank/DDBJ whole genome shotgun (WGS) entry which is preliminary data.</text>
</comment>
<accession>A0ABN8H6T8</accession>
<evidence type="ECO:0000259" key="3">
    <source>
        <dbReference type="PROSITE" id="PS51186"/>
    </source>
</evidence>
<evidence type="ECO:0000256" key="1">
    <source>
        <dbReference type="ARBA" id="ARBA00022679"/>
    </source>
</evidence>
<evidence type="ECO:0000313" key="5">
    <source>
        <dbReference type="Proteomes" id="UP000838102"/>
    </source>
</evidence>
<dbReference type="Pfam" id="PF00583">
    <property type="entry name" value="Acetyltransf_1"/>
    <property type="match status" value="1"/>
</dbReference>
<dbReference type="PANTHER" id="PTHR43877">
    <property type="entry name" value="AMINOALKYLPHOSPHONATE N-ACETYLTRANSFERASE-RELATED-RELATED"/>
    <property type="match status" value="1"/>
</dbReference>
<proteinExistence type="predicted"/>
<dbReference type="CDD" id="cd04301">
    <property type="entry name" value="NAT_SF"/>
    <property type="match status" value="1"/>
</dbReference>
<gene>
    <name evidence="4" type="ORF">LMG032447_00065</name>
</gene>
<dbReference type="Proteomes" id="UP000838102">
    <property type="component" value="Unassembled WGS sequence"/>
</dbReference>
<protein>
    <recommendedName>
        <fullName evidence="3">N-acetyltransferase domain-containing protein</fullName>
    </recommendedName>
</protein>
<keyword evidence="2" id="KW-0012">Acyltransferase</keyword>
<keyword evidence="5" id="KW-1185">Reference proteome</keyword>
<dbReference type="InterPro" id="IPR016181">
    <property type="entry name" value="Acyl_CoA_acyltransferase"/>
</dbReference>
<sequence>MTTFLIRPAEQQDSRDLWQLNSQQLGYDYPLDKSHNRLAELLEDARHHLILVAIDPQTQQLLGYIHAEYYATLYTELKFNILGLAVKQNRQGQGIGTALINRIIKEGQAHGVTAIRLNSGSERTSAHQFYQALGFKFVKTQKSFLKNI</sequence>
<name>A0ABN8H6T8_9LACO</name>
<evidence type="ECO:0000313" key="4">
    <source>
        <dbReference type="EMBL" id="CAH1850106.1"/>
    </source>
</evidence>
<organism evidence="4 5">
    <name type="scientific">Convivina praedatoris</name>
    <dbReference type="NCBI Taxonomy" id="2880963"/>
    <lineage>
        <taxon>Bacteria</taxon>
        <taxon>Bacillati</taxon>
        <taxon>Bacillota</taxon>
        <taxon>Bacilli</taxon>
        <taxon>Lactobacillales</taxon>
        <taxon>Lactobacillaceae</taxon>
        <taxon>Convivina</taxon>
    </lineage>
</organism>
<dbReference type="PROSITE" id="PS51186">
    <property type="entry name" value="GNAT"/>
    <property type="match status" value="1"/>
</dbReference>
<dbReference type="InterPro" id="IPR050832">
    <property type="entry name" value="Bact_Acetyltransf"/>
</dbReference>
<keyword evidence="1" id="KW-0808">Transferase</keyword>
<dbReference type="InterPro" id="IPR000182">
    <property type="entry name" value="GNAT_dom"/>
</dbReference>
<reference evidence="4" key="1">
    <citation type="submission" date="2022-03" db="EMBL/GenBank/DDBJ databases">
        <authorList>
            <person name="Hettiarachchi G."/>
        </authorList>
    </citation>
    <scope>NUCLEOTIDE SEQUENCE</scope>
    <source>
        <strain evidence="4">LMG 32447</strain>
    </source>
</reference>
<dbReference type="RefSeq" id="WP_248705538.1">
    <property type="nucleotide sequence ID" value="NZ_CAKOET010000001.1"/>
</dbReference>
<dbReference type="EMBL" id="CAKOEU010000001">
    <property type="protein sequence ID" value="CAH1850106.1"/>
    <property type="molecule type" value="Genomic_DNA"/>
</dbReference>
<feature type="domain" description="N-acetyltransferase" evidence="3">
    <location>
        <begin position="4"/>
        <end position="148"/>
    </location>
</feature>
<dbReference type="SUPFAM" id="SSF55729">
    <property type="entry name" value="Acyl-CoA N-acyltransferases (Nat)"/>
    <property type="match status" value="1"/>
</dbReference>